<dbReference type="Proteomes" id="UP000604243">
    <property type="component" value="Unassembled WGS sequence"/>
</dbReference>
<comment type="caution">
    <text evidence="2">The sequence shown here is derived from an EMBL/GenBank/DDBJ whole genome shotgun (WGS) entry which is preliminary data.</text>
</comment>
<reference evidence="3" key="1">
    <citation type="journal article" date="2019" name="Int. J. Syst. Evol. Microbiol.">
        <title>The Global Catalogue of Microorganisms (GCM) 10K type strain sequencing project: providing services to taxonomists for standard genome sequencing and annotation.</title>
        <authorList>
            <consortium name="The Broad Institute Genomics Platform"/>
            <consortium name="The Broad Institute Genome Sequencing Center for Infectious Disease"/>
            <person name="Wu L."/>
            <person name="Ma J."/>
        </authorList>
    </citation>
    <scope>NUCLEOTIDE SEQUENCE [LARGE SCALE GENOMIC DNA]</scope>
    <source>
        <strain evidence="3">KCTC 42082</strain>
    </source>
</reference>
<feature type="coiled-coil region" evidence="1">
    <location>
        <begin position="52"/>
        <end position="86"/>
    </location>
</feature>
<evidence type="ECO:0008006" key="4">
    <source>
        <dbReference type="Google" id="ProtNLM"/>
    </source>
</evidence>
<name>A0ABQ3FE94_9GAMM</name>
<dbReference type="RefSeq" id="WP_189515632.1">
    <property type="nucleotide sequence ID" value="NZ_BMZM01000001.1"/>
</dbReference>
<evidence type="ECO:0000313" key="2">
    <source>
        <dbReference type="EMBL" id="GHC20219.1"/>
    </source>
</evidence>
<proteinExistence type="predicted"/>
<dbReference type="EMBL" id="BMZM01000001">
    <property type="protein sequence ID" value="GHC20219.1"/>
    <property type="molecule type" value="Genomic_DNA"/>
</dbReference>
<feature type="coiled-coil region" evidence="1">
    <location>
        <begin position="149"/>
        <end position="183"/>
    </location>
</feature>
<protein>
    <recommendedName>
        <fullName evidence="4">DNA recombination protein RmuC</fullName>
    </recommendedName>
</protein>
<keyword evidence="1" id="KW-0175">Coiled coil</keyword>
<gene>
    <name evidence="2" type="ORF">GCM10010082_10090</name>
</gene>
<accession>A0ABQ3FE94</accession>
<evidence type="ECO:0000313" key="3">
    <source>
        <dbReference type="Proteomes" id="UP000604243"/>
    </source>
</evidence>
<organism evidence="2 3">
    <name type="scientific">Kushneria pakistanensis</name>
    <dbReference type="NCBI Taxonomy" id="1508770"/>
    <lineage>
        <taxon>Bacteria</taxon>
        <taxon>Pseudomonadati</taxon>
        <taxon>Pseudomonadota</taxon>
        <taxon>Gammaproteobacteria</taxon>
        <taxon>Oceanospirillales</taxon>
        <taxon>Halomonadaceae</taxon>
        <taxon>Kushneria</taxon>
    </lineage>
</organism>
<evidence type="ECO:0000256" key="1">
    <source>
        <dbReference type="SAM" id="Coils"/>
    </source>
</evidence>
<keyword evidence="3" id="KW-1185">Reference proteome</keyword>
<sequence>MLLLLTAAIVVMGVQYYQDRQHWAEQMAALTDRTQQQMSERQEMSVNLDQVLKGLRDEQQMQRTQLERLQHHVEQQANDNEQQARLNQLVKNDALRQQTLVSLQQSQDSLETVIEGLKGTYDARFEDVDNTNAEQSSQLQKIEGIGKHLETLDDRLADQERSLISISEQVDELVTQNKRLQQSQTSLRAAQESLQDILNP</sequence>